<keyword evidence="14" id="KW-0175">Coiled coil</keyword>
<dbReference type="Gene3D" id="1.10.287.130">
    <property type="match status" value="1"/>
</dbReference>
<dbReference type="EC" id="2.7.13.3" evidence="3"/>
<dbReference type="PANTHER" id="PTHR43065">
    <property type="entry name" value="SENSOR HISTIDINE KINASE"/>
    <property type="match status" value="1"/>
</dbReference>
<evidence type="ECO:0000313" key="17">
    <source>
        <dbReference type="EMBL" id="GAA6167486.1"/>
    </source>
</evidence>
<evidence type="ECO:0000256" key="2">
    <source>
        <dbReference type="ARBA" id="ARBA00004651"/>
    </source>
</evidence>
<keyword evidence="18" id="KW-1185">Reference proteome</keyword>
<feature type="domain" description="Histidine kinase" evidence="16">
    <location>
        <begin position="490"/>
        <end position="704"/>
    </location>
</feature>
<name>A0ABQ0A770_9GAMM</name>
<dbReference type="EMBL" id="BAABWN010000003">
    <property type="protein sequence ID" value="GAA6167486.1"/>
    <property type="molecule type" value="Genomic_DNA"/>
</dbReference>
<dbReference type="RefSeq" id="WP_353302105.1">
    <property type="nucleotide sequence ID" value="NZ_BAABWN010000003.1"/>
</dbReference>
<dbReference type="Pfam" id="PF02518">
    <property type="entry name" value="HATPase_c"/>
    <property type="match status" value="1"/>
</dbReference>
<organism evidence="17 18">
    <name type="scientific">Sessilibacter corallicola</name>
    <dbReference type="NCBI Taxonomy" id="2904075"/>
    <lineage>
        <taxon>Bacteria</taxon>
        <taxon>Pseudomonadati</taxon>
        <taxon>Pseudomonadota</taxon>
        <taxon>Gammaproteobacteria</taxon>
        <taxon>Cellvibrionales</taxon>
        <taxon>Cellvibrionaceae</taxon>
        <taxon>Sessilibacter</taxon>
    </lineage>
</organism>
<dbReference type="InterPro" id="IPR017055">
    <property type="entry name" value="Sig_transdc_His_kinase_DctB"/>
</dbReference>
<dbReference type="InterPro" id="IPR036890">
    <property type="entry name" value="HATPase_C_sf"/>
</dbReference>
<evidence type="ECO:0000256" key="10">
    <source>
        <dbReference type="ARBA" id="ARBA00022840"/>
    </source>
</evidence>
<dbReference type="InterPro" id="IPR029151">
    <property type="entry name" value="Sensor-like_sf"/>
</dbReference>
<evidence type="ECO:0000256" key="3">
    <source>
        <dbReference type="ARBA" id="ARBA00012438"/>
    </source>
</evidence>
<keyword evidence="11 15" id="KW-1133">Transmembrane helix</keyword>
<feature type="transmembrane region" description="Helical" evidence="15">
    <location>
        <begin position="14"/>
        <end position="33"/>
    </location>
</feature>
<protein>
    <recommendedName>
        <fullName evidence="3">histidine kinase</fullName>
        <ecNumber evidence="3">2.7.13.3</ecNumber>
    </recommendedName>
</protein>
<dbReference type="Gene3D" id="3.30.450.20">
    <property type="entry name" value="PAS domain"/>
    <property type="match status" value="3"/>
</dbReference>
<comment type="caution">
    <text evidence="17">The sequence shown here is derived from an EMBL/GenBank/DDBJ whole genome shotgun (WGS) entry which is preliminary data.</text>
</comment>
<gene>
    <name evidence="17" type="ORF">NBRC116591_12960</name>
</gene>
<evidence type="ECO:0000259" key="16">
    <source>
        <dbReference type="PROSITE" id="PS50109"/>
    </source>
</evidence>
<dbReference type="InterPro" id="IPR004358">
    <property type="entry name" value="Sig_transdc_His_kin-like_C"/>
</dbReference>
<keyword evidence="8" id="KW-0547">Nucleotide-binding</keyword>
<keyword evidence="5" id="KW-0597">Phosphoprotein</keyword>
<evidence type="ECO:0000256" key="11">
    <source>
        <dbReference type="ARBA" id="ARBA00022989"/>
    </source>
</evidence>
<accession>A0ABQ0A770</accession>
<dbReference type="Pfam" id="PF02743">
    <property type="entry name" value="dCache_1"/>
    <property type="match status" value="1"/>
</dbReference>
<dbReference type="GO" id="GO:0005524">
    <property type="term" value="F:ATP binding"/>
    <property type="evidence" value="ECO:0007669"/>
    <property type="project" value="UniProtKB-KW"/>
</dbReference>
<keyword evidence="12" id="KW-0902">Two-component regulatory system</keyword>
<evidence type="ECO:0000256" key="7">
    <source>
        <dbReference type="ARBA" id="ARBA00022692"/>
    </source>
</evidence>
<evidence type="ECO:0000256" key="13">
    <source>
        <dbReference type="ARBA" id="ARBA00023136"/>
    </source>
</evidence>
<feature type="coiled-coil region" evidence="14">
    <location>
        <begin position="311"/>
        <end position="338"/>
    </location>
</feature>
<dbReference type="SUPFAM" id="SSF55874">
    <property type="entry name" value="ATPase domain of HSP90 chaperone/DNA topoisomerase II/histidine kinase"/>
    <property type="match status" value="1"/>
</dbReference>
<dbReference type="InterPro" id="IPR033479">
    <property type="entry name" value="dCache_1"/>
</dbReference>
<keyword evidence="6" id="KW-0808">Transferase</keyword>
<dbReference type="PIRSF" id="PIRSF036431">
    <property type="entry name" value="STHK_DctB"/>
    <property type="match status" value="1"/>
</dbReference>
<dbReference type="CDD" id="cd12914">
    <property type="entry name" value="PDC1_DGC_like"/>
    <property type="match status" value="1"/>
</dbReference>
<dbReference type="Proteomes" id="UP001465153">
    <property type="component" value="Unassembled WGS sequence"/>
</dbReference>
<comment type="subcellular location">
    <subcellularLocation>
        <location evidence="2">Cell membrane</location>
        <topology evidence="2">Multi-pass membrane protein</topology>
    </subcellularLocation>
</comment>
<evidence type="ECO:0000256" key="14">
    <source>
        <dbReference type="SAM" id="Coils"/>
    </source>
</evidence>
<evidence type="ECO:0000256" key="5">
    <source>
        <dbReference type="ARBA" id="ARBA00022553"/>
    </source>
</evidence>
<keyword evidence="13 15" id="KW-0472">Membrane</keyword>
<sequence length="707" mass="80037">MNTVKTIRNHIKQIAFITFAIIASGLIFHSYLIKKTIADNHNAVIAYEQSLISVIDKYKYLPEIIAADPLTVQLLTHKSTSYFNASDKFAFIKLTSGVDVAYVMDKQGNVVATSNYANKQQSFLGNNYHFRPYFSETIKHGTQQYYYAIGATTFIPGLFISAPIYSADNQRIGVAVVKLSLSKWESDWELPQANVAVVNSDNIVILSSNDHWRYKTFGTITEPSKQKVAYEQQFPGQKPQELMEKSFYLPTVFDSAQLAGFIDGDLYLISDFDLRDVHWKVLYITPHNNIKNQTLLFLVVVSLLAMMTSIIVHNRREIQAAQEHQRELKQRRNEELQSIIDNIHIGVLSMDSHGNLVSLNKHAQYLLFGEEKSFEQINITDLLPIDFANIDNLLLNEISVAAYHETETLSRTQKQIPVMFAVCQVDTLDNGKLLMTLINIERRKKAENDLKSVNLNLERIISDRTERLQKVQKRLIQKNKTVALGNMAATIVHELSQPLTAMKSLIGVINAKFGNEDWNTLPRTIGRLNPIADNMSSILSLLKNFSYQDKNTHDINSVSHLLESTLKNTQELLSDNQVHVLLTSDEFLALVSINGLKFDIVINNLVRNSVDALANKADKRIWIDTRVDVQKHLVQITLEDNAGGIPEEIKVNLFNPYFTTKEVGKGLGLGLAITYEIIQEYRGHITVTNTEQGAKFEIQLPLMNPSL</sequence>
<keyword evidence="9" id="KW-0418">Kinase</keyword>
<feature type="transmembrane region" description="Helical" evidence="15">
    <location>
        <begin position="294"/>
        <end position="312"/>
    </location>
</feature>
<dbReference type="SMART" id="SM00387">
    <property type="entry name" value="HATPase_c"/>
    <property type="match status" value="1"/>
</dbReference>
<keyword evidence="10 17" id="KW-0067">ATP-binding</keyword>
<dbReference type="Gene3D" id="3.30.565.10">
    <property type="entry name" value="Histidine kinase-like ATPase, C-terminal domain"/>
    <property type="match status" value="1"/>
</dbReference>
<dbReference type="InterPro" id="IPR005467">
    <property type="entry name" value="His_kinase_dom"/>
</dbReference>
<dbReference type="SUPFAM" id="SSF103190">
    <property type="entry name" value="Sensory domain-like"/>
    <property type="match status" value="1"/>
</dbReference>
<evidence type="ECO:0000256" key="8">
    <source>
        <dbReference type="ARBA" id="ARBA00022741"/>
    </source>
</evidence>
<evidence type="ECO:0000256" key="12">
    <source>
        <dbReference type="ARBA" id="ARBA00023012"/>
    </source>
</evidence>
<evidence type="ECO:0000256" key="6">
    <source>
        <dbReference type="ARBA" id="ARBA00022679"/>
    </source>
</evidence>
<evidence type="ECO:0000256" key="9">
    <source>
        <dbReference type="ARBA" id="ARBA00022777"/>
    </source>
</evidence>
<dbReference type="InterPro" id="IPR003594">
    <property type="entry name" value="HATPase_dom"/>
</dbReference>
<keyword evidence="4" id="KW-1003">Cell membrane</keyword>
<keyword evidence="7 15" id="KW-0812">Transmembrane</keyword>
<dbReference type="PRINTS" id="PR00344">
    <property type="entry name" value="BCTRLSENSOR"/>
</dbReference>
<comment type="catalytic activity">
    <reaction evidence="1">
        <text>ATP + protein L-histidine = ADP + protein N-phospho-L-histidine.</text>
        <dbReference type="EC" id="2.7.13.3"/>
    </reaction>
</comment>
<evidence type="ECO:0000313" key="18">
    <source>
        <dbReference type="Proteomes" id="UP001465153"/>
    </source>
</evidence>
<evidence type="ECO:0000256" key="15">
    <source>
        <dbReference type="SAM" id="Phobius"/>
    </source>
</evidence>
<dbReference type="PROSITE" id="PS50109">
    <property type="entry name" value="HIS_KIN"/>
    <property type="match status" value="1"/>
</dbReference>
<dbReference type="InterPro" id="IPR036097">
    <property type="entry name" value="HisK_dim/P_sf"/>
</dbReference>
<evidence type="ECO:0000256" key="1">
    <source>
        <dbReference type="ARBA" id="ARBA00000085"/>
    </source>
</evidence>
<dbReference type="PANTHER" id="PTHR43065:SF10">
    <property type="entry name" value="PEROXIDE STRESS-ACTIVATED HISTIDINE KINASE MAK3"/>
    <property type="match status" value="1"/>
</dbReference>
<dbReference type="SUPFAM" id="SSF47384">
    <property type="entry name" value="Homodimeric domain of signal transducing histidine kinase"/>
    <property type="match status" value="1"/>
</dbReference>
<proteinExistence type="predicted"/>
<reference evidence="17 18" key="1">
    <citation type="submission" date="2024-04" db="EMBL/GenBank/DDBJ databases">
        <title>Draft genome sequence of Sessilibacter corallicola NBRC 116591.</title>
        <authorList>
            <person name="Miyakawa T."/>
            <person name="Kusuya Y."/>
            <person name="Miura T."/>
        </authorList>
    </citation>
    <scope>NUCLEOTIDE SEQUENCE [LARGE SCALE GENOMIC DNA]</scope>
    <source>
        <strain evidence="17 18">KU-00831-HH</strain>
    </source>
</reference>
<evidence type="ECO:0000256" key="4">
    <source>
        <dbReference type="ARBA" id="ARBA00022475"/>
    </source>
</evidence>